<evidence type="ECO:0000313" key="2">
    <source>
        <dbReference type="EMBL" id="MFH4983278.1"/>
    </source>
</evidence>
<dbReference type="InterPro" id="IPR001563">
    <property type="entry name" value="Peptidase_S10"/>
</dbReference>
<comment type="caution">
    <text evidence="2">The sequence shown here is derived from an EMBL/GenBank/DDBJ whole genome shotgun (WGS) entry which is preliminary data.</text>
</comment>
<dbReference type="SUPFAM" id="SSF53474">
    <property type="entry name" value="alpha/beta-Hydrolases"/>
    <property type="match status" value="1"/>
</dbReference>
<evidence type="ECO:0000256" key="1">
    <source>
        <dbReference type="ARBA" id="ARBA00009431"/>
    </source>
</evidence>
<dbReference type="InterPro" id="IPR029058">
    <property type="entry name" value="AB_hydrolase_fold"/>
</dbReference>
<accession>A0ABD6F0X8</accession>
<dbReference type="Proteomes" id="UP001608902">
    <property type="component" value="Unassembled WGS sequence"/>
</dbReference>
<protein>
    <recommendedName>
        <fullName evidence="4">Serine carboxypeptidase</fullName>
    </recommendedName>
</protein>
<dbReference type="PANTHER" id="PTHR11802:SF38">
    <property type="entry name" value="SERINE CARBOXYPEPTIDASE CTSA-1.2"/>
    <property type="match status" value="1"/>
</dbReference>
<sequence>MDDFGFCPAFSSEYSNYPWFSGMNPYNILDDCSYAQMANEKRNPRRLIFDFKQRTGLDVPPTILPIMCLDETGVMTYLNRPEVLKALGLDPKRKYNWDVCSDPVSYSYTKIYPEMQSRVENILKHGYRVMLYYGDVDMACNFLLGQRFMSLVTRNVKQYQSKRKFIVDHQVGGFHTKYGNADFVVVRAAGHMVPTDKPNVALHIIKAFVEGKKKF</sequence>
<comment type="similarity">
    <text evidence="1">Belongs to the peptidase S10 family.</text>
</comment>
<dbReference type="Gene3D" id="3.40.50.1820">
    <property type="entry name" value="alpha/beta hydrolase"/>
    <property type="match status" value="1"/>
</dbReference>
<name>A0ABD6F0X8_9BILA</name>
<dbReference type="Pfam" id="PF00450">
    <property type="entry name" value="Peptidase_S10"/>
    <property type="match status" value="1"/>
</dbReference>
<dbReference type="PANTHER" id="PTHR11802">
    <property type="entry name" value="SERINE PROTEASE FAMILY S10 SERINE CARBOXYPEPTIDASE"/>
    <property type="match status" value="1"/>
</dbReference>
<evidence type="ECO:0000313" key="3">
    <source>
        <dbReference type="Proteomes" id="UP001608902"/>
    </source>
</evidence>
<gene>
    <name evidence="2" type="ORF">AB6A40_009987</name>
</gene>
<keyword evidence="3" id="KW-1185">Reference proteome</keyword>
<reference evidence="2 3" key="1">
    <citation type="submission" date="2024-08" db="EMBL/GenBank/DDBJ databases">
        <title>Gnathostoma spinigerum genome.</title>
        <authorList>
            <person name="Gonzalez-Bertolin B."/>
            <person name="Monzon S."/>
            <person name="Zaballos A."/>
            <person name="Jimenez P."/>
            <person name="Dekumyoy P."/>
            <person name="Varona S."/>
            <person name="Cuesta I."/>
            <person name="Sumanam S."/>
            <person name="Adisakwattana P."/>
            <person name="Gasser R.B."/>
            <person name="Hernandez-Gonzalez A."/>
            <person name="Young N.D."/>
            <person name="Perteguer M.J."/>
        </authorList>
    </citation>
    <scope>NUCLEOTIDE SEQUENCE [LARGE SCALE GENOMIC DNA]</scope>
    <source>
        <strain evidence="2">AL3</strain>
        <tissue evidence="2">Liver</tissue>
    </source>
</reference>
<evidence type="ECO:0008006" key="4">
    <source>
        <dbReference type="Google" id="ProtNLM"/>
    </source>
</evidence>
<dbReference type="AlphaFoldDB" id="A0ABD6F0X8"/>
<dbReference type="EMBL" id="JBGFUD010011675">
    <property type="protein sequence ID" value="MFH4983278.1"/>
    <property type="molecule type" value="Genomic_DNA"/>
</dbReference>
<proteinExistence type="inferred from homology"/>
<organism evidence="2 3">
    <name type="scientific">Gnathostoma spinigerum</name>
    <dbReference type="NCBI Taxonomy" id="75299"/>
    <lineage>
        <taxon>Eukaryota</taxon>
        <taxon>Metazoa</taxon>
        <taxon>Ecdysozoa</taxon>
        <taxon>Nematoda</taxon>
        <taxon>Chromadorea</taxon>
        <taxon>Rhabditida</taxon>
        <taxon>Spirurina</taxon>
        <taxon>Gnathostomatomorpha</taxon>
        <taxon>Gnathostomatoidea</taxon>
        <taxon>Gnathostomatidae</taxon>
        <taxon>Gnathostoma</taxon>
    </lineage>
</organism>